<dbReference type="PANTHER" id="PTHR47303">
    <property type="match status" value="1"/>
</dbReference>
<feature type="compositionally biased region" description="Basic and acidic residues" evidence="1">
    <location>
        <begin position="144"/>
        <end position="158"/>
    </location>
</feature>
<dbReference type="InterPro" id="IPR002110">
    <property type="entry name" value="Ankyrin_rpt"/>
</dbReference>
<dbReference type="SMART" id="SM00248">
    <property type="entry name" value="ANK"/>
    <property type="match status" value="3"/>
</dbReference>
<dbReference type="AlphaFoldDB" id="A0AAV5LDP5"/>
<dbReference type="PANTHER" id="PTHR47303:SF1">
    <property type="entry name" value="NF-KAPPA-B INHIBITOR BETA"/>
    <property type="match status" value="1"/>
</dbReference>
<dbReference type="EMBL" id="BPVZ01000110">
    <property type="protein sequence ID" value="GKV35249.1"/>
    <property type="molecule type" value="Genomic_DNA"/>
</dbReference>
<evidence type="ECO:0000313" key="2">
    <source>
        <dbReference type="EMBL" id="GKV35249.1"/>
    </source>
</evidence>
<gene>
    <name evidence="2" type="ORF">SLEP1_g43549</name>
</gene>
<evidence type="ECO:0000313" key="3">
    <source>
        <dbReference type="Proteomes" id="UP001054252"/>
    </source>
</evidence>
<dbReference type="Gene3D" id="1.25.40.20">
    <property type="entry name" value="Ankyrin repeat-containing domain"/>
    <property type="match status" value="1"/>
</dbReference>
<proteinExistence type="predicted"/>
<dbReference type="SUPFAM" id="SSF48403">
    <property type="entry name" value="Ankyrin repeat"/>
    <property type="match status" value="1"/>
</dbReference>
<dbReference type="Pfam" id="PF14223">
    <property type="entry name" value="Retrotran_gag_2"/>
    <property type="match status" value="1"/>
</dbReference>
<feature type="compositionally biased region" description="Basic and acidic residues" evidence="1">
    <location>
        <begin position="126"/>
        <end position="136"/>
    </location>
</feature>
<evidence type="ECO:0000256" key="1">
    <source>
        <dbReference type="SAM" id="MobiDB-lite"/>
    </source>
</evidence>
<dbReference type="Proteomes" id="UP001054252">
    <property type="component" value="Unassembled WGS sequence"/>
</dbReference>
<evidence type="ECO:0008006" key="4">
    <source>
        <dbReference type="Google" id="ProtNLM"/>
    </source>
</evidence>
<reference evidence="2 3" key="1">
    <citation type="journal article" date="2021" name="Commun. Biol.">
        <title>The genome of Shorea leprosula (Dipterocarpaceae) highlights the ecological relevance of drought in aseasonal tropical rainforests.</title>
        <authorList>
            <person name="Ng K.K.S."/>
            <person name="Kobayashi M.J."/>
            <person name="Fawcett J.A."/>
            <person name="Hatakeyama M."/>
            <person name="Paape T."/>
            <person name="Ng C.H."/>
            <person name="Ang C.C."/>
            <person name="Tnah L.H."/>
            <person name="Lee C.T."/>
            <person name="Nishiyama T."/>
            <person name="Sese J."/>
            <person name="O'Brien M.J."/>
            <person name="Copetti D."/>
            <person name="Mohd Noor M.I."/>
            <person name="Ong R.C."/>
            <person name="Putra M."/>
            <person name="Sireger I.Z."/>
            <person name="Indrioko S."/>
            <person name="Kosugi Y."/>
            <person name="Izuno A."/>
            <person name="Isagi Y."/>
            <person name="Lee S.L."/>
            <person name="Shimizu K.K."/>
        </authorList>
    </citation>
    <scope>NUCLEOTIDE SEQUENCE [LARGE SCALE GENOMIC DNA]</scope>
    <source>
        <strain evidence="2">214</strain>
    </source>
</reference>
<accession>A0AAV5LDP5</accession>
<dbReference type="InterPro" id="IPR036770">
    <property type="entry name" value="Ankyrin_rpt-contain_sf"/>
</dbReference>
<feature type="region of interest" description="Disordered" evidence="1">
    <location>
        <begin position="100"/>
        <end position="158"/>
    </location>
</feature>
<organism evidence="2 3">
    <name type="scientific">Rubroshorea leprosula</name>
    <dbReference type="NCBI Taxonomy" id="152421"/>
    <lineage>
        <taxon>Eukaryota</taxon>
        <taxon>Viridiplantae</taxon>
        <taxon>Streptophyta</taxon>
        <taxon>Embryophyta</taxon>
        <taxon>Tracheophyta</taxon>
        <taxon>Spermatophyta</taxon>
        <taxon>Magnoliopsida</taxon>
        <taxon>eudicotyledons</taxon>
        <taxon>Gunneridae</taxon>
        <taxon>Pentapetalae</taxon>
        <taxon>rosids</taxon>
        <taxon>malvids</taxon>
        <taxon>Malvales</taxon>
        <taxon>Dipterocarpaceae</taxon>
        <taxon>Rubroshorea</taxon>
    </lineage>
</organism>
<name>A0AAV5LDP5_9ROSI</name>
<keyword evidence="3" id="KW-1185">Reference proteome</keyword>
<sequence length="328" mass="36671">MAISSVPSTTTIVPFLLKQDNYEDWRIYMENYLLAQDLWGIIESGDDTDFLSSSNDVGNWGKKNAAALHAVHTTSSADIFAQIKEIRSAKDAWNKLAKMHQEWQSKSKPKTGMEGWDGGEEDEITDMTHSEGSNRTEEEDEITDMPHSKGSDGGKEDKMIEDSHRVKLKKSICEGDWNTVERFFVFDERPLNAKIFSGDNYTALHGAIQAGHDKITEKLVEMMSVTDLEIKCGPAIHVDTVLSLAAWTGSTHVAKCIVEKNRNLLTIENEDGRIPVTAACYVGQKEMTYYLYSETPPEVLDPQNGDQGLRNQDALEELVTPPTASTRH</sequence>
<comment type="caution">
    <text evidence="2">The sequence shown here is derived from an EMBL/GenBank/DDBJ whole genome shotgun (WGS) entry which is preliminary data.</text>
</comment>
<protein>
    <recommendedName>
        <fullName evidence="4">DUF4219 domain-containing protein</fullName>
    </recommendedName>
</protein>